<evidence type="ECO:0000256" key="9">
    <source>
        <dbReference type="RuleBase" id="RU003733"/>
    </source>
</evidence>
<dbReference type="EC" id="2.7.1.17" evidence="8 10"/>
<keyword evidence="14" id="KW-1185">Reference proteome</keyword>
<reference evidence="13" key="1">
    <citation type="submission" date="2021-06" db="EMBL/GenBank/DDBJ databases">
        <title>Thalassococcus sp. CAU 1522 isolated from sea sand, Republic of Korea.</title>
        <authorList>
            <person name="Kim W."/>
        </authorList>
    </citation>
    <scope>NUCLEOTIDE SEQUENCE</scope>
    <source>
        <strain evidence="13">CAU 1522</strain>
    </source>
</reference>
<protein>
    <recommendedName>
        <fullName evidence="8 10">Xylulose kinase</fullName>
        <shortName evidence="8 10">Xylulokinase</shortName>
        <ecNumber evidence="8 10">2.7.1.17</ecNumber>
    </recommendedName>
</protein>
<dbReference type="Pfam" id="PF00370">
    <property type="entry name" value="FGGY_N"/>
    <property type="match status" value="1"/>
</dbReference>
<dbReference type="InterPro" id="IPR000577">
    <property type="entry name" value="Carb_kinase_FGGY"/>
</dbReference>
<dbReference type="NCBIfam" id="TIGR01312">
    <property type="entry name" value="XylB"/>
    <property type="match status" value="1"/>
</dbReference>
<comment type="similarity">
    <text evidence="1 8 9">Belongs to the FGGY kinase family.</text>
</comment>
<dbReference type="PANTHER" id="PTHR43095:SF6">
    <property type="entry name" value="XYLULOSE KINASE"/>
    <property type="match status" value="1"/>
</dbReference>
<feature type="binding site" evidence="8">
    <location>
        <begin position="77"/>
        <end position="78"/>
    </location>
    <ligand>
        <name>substrate</name>
    </ligand>
</feature>
<feature type="active site" description="Proton acceptor" evidence="8">
    <location>
        <position position="233"/>
    </location>
</feature>
<accession>A0ABS6N3U2</accession>
<dbReference type="HAMAP" id="MF_02220">
    <property type="entry name" value="XylB"/>
    <property type="match status" value="1"/>
</dbReference>
<evidence type="ECO:0000259" key="12">
    <source>
        <dbReference type="Pfam" id="PF02782"/>
    </source>
</evidence>
<feature type="site" description="Important for activity" evidence="8">
    <location>
        <position position="6"/>
    </location>
</feature>
<dbReference type="PIRSF" id="PIRSF000538">
    <property type="entry name" value="GlpK"/>
    <property type="match status" value="1"/>
</dbReference>
<name>A0ABS6N3U2_9RHOB</name>
<evidence type="ECO:0000256" key="1">
    <source>
        <dbReference type="ARBA" id="ARBA00009156"/>
    </source>
</evidence>
<organism evidence="13 14">
    <name type="scientific">Thalassococcus arenae</name>
    <dbReference type="NCBI Taxonomy" id="2851652"/>
    <lineage>
        <taxon>Bacteria</taxon>
        <taxon>Pseudomonadati</taxon>
        <taxon>Pseudomonadota</taxon>
        <taxon>Alphaproteobacteria</taxon>
        <taxon>Rhodobacterales</taxon>
        <taxon>Roseobacteraceae</taxon>
        <taxon>Thalassococcus</taxon>
    </lineage>
</organism>
<dbReference type="InterPro" id="IPR050406">
    <property type="entry name" value="FGGY_Carb_Kinase"/>
</dbReference>
<dbReference type="PANTHER" id="PTHR43095">
    <property type="entry name" value="SUGAR KINASE"/>
    <property type="match status" value="1"/>
</dbReference>
<feature type="domain" description="Carbohydrate kinase FGGY N-terminal" evidence="11">
    <location>
        <begin position="1"/>
        <end position="240"/>
    </location>
</feature>
<dbReference type="Pfam" id="PF02782">
    <property type="entry name" value="FGGY_C"/>
    <property type="match status" value="1"/>
</dbReference>
<comment type="function">
    <text evidence="8">Catalyzes the phosphorylation of D-xylulose to D-xylulose 5-phosphate.</text>
</comment>
<evidence type="ECO:0000256" key="10">
    <source>
        <dbReference type="RuleBase" id="RU364073"/>
    </source>
</evidence>
<evidence type="ECO:0000256" key="8">
    <source>
        <dbReference type="HAMAP-Rule" id="MF_02220"/>
    </source>
</evidence>
<dbReference type="InterPro" id="IPR018484">
    <property type="entry name" value="FGGY_N"/>
</dbReference>
<dbReference type="InterPro" id="IPR006000">
    <property type="entry name" value="Xylulokinase"/>
</dbReference>
<evidence type="ECO:0000259" key="11">
    <source>
        <dbReference type="Pfam" id="PF00370"/>
    </source>
</evidence>
<dbReference type="GO" id="GO:0004856">
    <property type="term" value="F:D-xylulokinase activity"/>
    <property type="evidence" value="ECO:0007669"/>
    <property type="project" value="UniProtKB-EC"/>
</dbReference>
<keyword evidence="7 8" id="KW-0119">Carbohydrate metabolism</keyword>
<gene>
    <name evidence="8 10 13" type="primary">xylB</name>
    <name evidence="13" type="ORF">KUH32_02750</name>
</gene>
<dbReference type="InterPro" id="IPR018485">
    <property type="entry name" value="FGGY_C"/>
</dbReference>
<evidence type="ECO:0000313" key="13">
    <source>
        <dbReference type="EMBL" id="MBV2358679.1"/>
    </source>
</evidence>
<evidence type="ECO:0000256" key="5">
    <source>
        <dbReference type="ARBA" id="ARBA00022777"/>
    </source>
</evidence>
<proteinExistence type="inferred from homology"/>
<evidence type="ECO:0000256" key="2">
    <source>
        <dbReference type="ARBA" id="ARBA00022629"/>
    </source>
</evidence>
<sequence>MYIGLDLGTSGLKAVLVDAGQAVLAEASAPLTVSRPQSGWSEQDPSAWIAAADAAMAALGARIDLSAVKAIGLSGQMHGATLLDAEDRVLRPCLLWNDTRASQQAAAMDADPRFRAITGNIVFPGFTAPKVAWVQANEPDIAGRIARVLLPKDYLRLHLTGEAVSEMSDAAGTSWLDVGARDWSDALLDETGLDRSAMPGLVEGSEPSGTLRDALAAKWGLPKGVIVAGGGGDNAATAVGLGVVAAGDGFVSLGTSGVLFAACDAFQPDPATAVHTFCHALPGTWHQMGVILAATDALNWLSRVLDRSPAALTAELGAPTAPGPVTFLPYLGGERTPHNDAAIRGAFTGLEHATDAADLTRAVLDGVAFAFRDCLDALAATGTRLDRLIAAGGGSKSDTWVRTIANALDLPIDLPQAGDFGAAFGAARLAMLAAGADVEMTRPAIAAQVAPDDGLRGAYAEAQERYRATYRDLKGSKT</sequence>
<dbReference type="CDD" id="cd07808">
    <property type="entry name" value="ASKHA_NBD_FGGY_EcXK-like"/>
    <property type="match status" value="1"/>
</dbReference>
<evidence type="ECO:0000256" key="3">
    <source>
        <dbReference type="ARBA" id="ARBA00022679"/>
    </source>
</evidence>
<keyword evidence="2 8" id="KW-0859">Xylose metabolism</keyword>
<dbReference type="EMBL" id="JAHRWL010000001">
    <property type="protein sequence ID" value="MBV2358679.1"/>
    <property type="molecule type" value="Genomic_DNA"/>
</dbReference>
<dbReference type="RefSeq" id="WP_217778258.1">
    <property type="nucleotide sequence ID" value="NZ_JAHRWL010000001.1"/>
</dbReference>
<dbReference type="InterPro" id="IPR018483">
    <property type="entry name" value="Carb_kinase_FGGY_CS"/>
</dbReference>
<evidence type="ECO:0000313" key="14">
    <source>
        <dbReference type="Proteomes" id="UP001166293"/>
    </source>
</evidence>
<comment type="caution">
    <text evidence="13">The sequence shown here is derived from an EMBL/GenBank/DDBJ whole genome shotgun (WGS) entry which is preliminary data.</text>
</comment>
<feature type="domain" description="Carbohydrate kinase FGGY C-terminal" evidence="12">
    <location>
        <begin position="250"/>
        <end position="434"/>
    </location>
</feature>
<keyword evidence="6 8" id="KW-0067">ATP-binding</keyword>
<keyword evidence="3 8" id="KW-0808">Transferase</keyword>
<evidence type="ECO:0000256" key="6">
    <source>
        <dbReference type="ARBA" id="ARBA00022840"/>
    </source>
</evidence>
<dbReference type="PROSITE" id="PS00445">
    <property type="entry name" value="FGGY_KINASES_2"/>
    <property type="match status" value="1"/>
</dbReference>
<evidence type="ECO:0000256" key="4">
    <source>
        <dbReference type="ARBA" id="ARBA00022741"/>
    </source>
</evidence>
<keyword evidence="4 8" id="KW-0547">Nucleotide-binding</keyword>
<keyword evidence="5 8" id="KW-0418">Kinase</keyword>
<dbReference type="Proteomes" id="UP001166293">
    <property type="component" value="Unassembled WGS sequence"/>
</dbReference>
<evidence type="ECO:0000256" key="7">
    <source>
        <dbReference type="ARBA" id="ARBA00023277"/>
    </source>
</evidence>
<comment type="catalytic activity">
    <reaction evidence="8 10">
        <text>D-xylulose + ATP = D-xylulose 5-phosphate + ADP + H(+)</text>
        <dbReference type="Rhea" id="RHEA:10964"/>
        <dbReference type="ChEBI" id="CHEBI:15378"/>
        <dbReference type="ChEBI" id="CHEBI:17140"/>
        <dbReference type="ChEBI" id="CHEBI:30616"/>
        <dbReference type="ChEBI" id="CHEBI:57737"/>
        <dbReference type="ChEBI" id="CHEBI:456216"/>
        <dbReference type="EC" id="2.7.1.17"/>
    </reaction>
</comment>